<evidence type="ECO:0000256" key="3">
    <source>
        <dbReference type="ARBA" id="ARBA00022527"/>
    </source>
</evidence>
<keyword evidence="4" id="KW-0808">Transferase</keyword>
<evidence type="ECO:0000256" key="4">
    <source>
        <dbReference type="ARBA" id="ARBA00022679"/>
    </source>
</evidence>
<organism evidence="12 13">
    <name type="scientific">Onychostoma macrolepis</name>
    <dbReference type="NCBI Taxonomy" id="369639"/>
    <lineage>
        <taxon>Eukaryota</taxon>
        <taxon>Metazoa</taxon>
        <taxon>Chordata</taxon>
        <taxon>Craniata</taxon>
        <taxon>Vertebrata</taxon>
        <taxon>Euteleostomi</taxon>
        <taxon>Actinopterygii</taxon>
        <taxon>Neopterygii</taxon>
        <taxon>Teleostei</taxon>
        <taxon>Ostariophysi</taxon>
        <taxon>Cypriniformes</taxon>
        <taxon>Cyprinidae</taxon>
        <taxon>Acrossocheilinae</taxon>
        <taxon>Onychostoma</taxon>
    </lineage>
</organism>
<comment type="catalytic activity">
    <reaction evidence="9">
        <text>L-seryl-[protein] + ATP = O-phospho-L-seryl-[protein] + ADP + H(+)</text>
        <dbReference type="Rhea" id="RHEA:17989"/>
        <dbReference type="Rhea" id="RHEA-COMP:9863"/>
        <dbReference type="Rhea" id="RHEA-COMP:11604"/>
        <dbReference type="ChEBI" id="CHEBI:15378"/>
        <dbReference type="ChEBI" id="CHEBI:29999"/>
        <dbReference type="ChEBI" id="CHEBI:30616"/>
        <dbReference type="ChEBI" id="CHEBI:83421"/>
        <dbReference type="ChEBI" id="CHEBI:456216"/>
        <dbReference type="EC" id="2.7.11.1"/>
    </reaction>
</comment>
<dbReference type="GO" id="GO:0005524">
    <property type="term" value="F:ATP binding"/>
    <property type="evidence" value="ECO:0007669"/>
    <property type="project" value="UniProtKB-KW"/>
</dbReference>
<feature type="domain" description="Protein kinase" evidence="11">
    <location>
        <begin position="1"/>
        <end position="201"/>
    </location>
</feature>
<evidence type="ECO:0000256" key="8">
    <source>
        <dbReference type="ARBA" id="ARBA00047899"/>
    </source>
</evidence>
<gene>
    <name evidence="12" type="ORF">G5714_003391</name>
</gene>
<dbReference type="EMBL" id="JAAMOB010000003">
    <property type="protein sequence ID" value="KAF4115902.1"/>
    <property type="molecule type" value="Genomic_DNA"/>
</dbReference>
<proteinExistence type="inferred from homology"/>
<evidence type="ECO:0000256" key="7">
    <source>
        <dbReference type="ARBA" id="ARBA00022840"/>
    </source>
</evidence>
<keyword evidence="6" id="KW-0418">Kinase</keyword>
<dbReference type="SUPFAM" id="SSF56112">
    <property type="entry name" value="Protein kinase-like (PK-like)"/>
    <property type="match status" value="1"/>
</dbReference>
<dbReference type="PROSITE" id="PS00108">
    <property type="entry name" value="PROTEIN_KINASE_ST"/>
    <property type="match status" value="1"/>
</dbReference>
<dbReference type="Proteomes" id="UP000579812">
    <property type="component" value="Unassembled WGS sequence"/>
</dbReference>
<name>A0A7J6D9M2_9TELE</name>
<dbReference type="Gene3D" id="1.10.510.10">
    <property type="entry name" value="Transferase(Phosphotransferase) domain 1"/>
    <property type="match status" value="1"/>
</dbReference>
<dbReference type="PROSITE" id="PS50011">
    <property type="entry name" value="PROTEIN_KINASE_DOM"/>
    <property type="match status" value="1"/>
</dbReference>
<comment type="catalytic activity">
    <reaction evidence="8">
        <text>L-threonyl-[protein] + ATP = O-phospho-L-threonyl-[protein] + ADP + H(+)</text>
        <dbReference type="Rhea" id="RHEA:46608"/>
        <dbReference type="Rhea" id="RHEA-COMP:11060"/>
        <dbReference type="Rhea" id="RHEA-COMP:11605"/>
        <dbReference type="ChEBI" id="CHEBI:15378"/>
        <dbReference type="ChEBI" id="CHEBI:30013"/>
        <dbReference type="ChEBI" id="CHEBI:30616"/>
        <dbReference type="ChEBI" id="CHEBI:61977"/>
        <dbReference type="ChEBI" id="CHEBI:456216"/>
        <dbReference type="EC" id="2.7.11.1"/>
    </reaction>
</comment>
<evidence type="ECO:0000256" key="9">
    <source>
        <dbReference type="ARBA" id="ARBA00048679"/>
    </source>
</evidence>
<evidence type="ECO:0000313" key="13">
    <source>
        <dbReference type="Proteomes" id="UP000579812"/>
    </source>
</evidence>
<evidence type="ECO:0000256" key="6">
    <source>
        <dbReference type="ARBA" id="ARBA00022777"/>
    </source>
</evidence>
<keyword evidence="5" id="KW-0547">Nucleotide-binding</keyword>
<keyword evidence="7" id="KW-0067">ATP-binding</keyword>
<evidence type="ECO:0000256" key="5">
    <source>
        <dbReference type="ARBA" id="ARBA00022741"/>
    </source>
</evidence>
<dbReference type="AlphaFoldDB" id="A0A7J6D9M2"/>
<comment type="similarity">
    <text evidence="1">Belongs to the protein kinase superfamily. CAMK Ser/Thr protein kinase family. PIM subfamily.</text>
</comment>
<reference evidence="12 13" key="1">
    <citation type="submission" date="2020-04" db="EMBL/GenBank/DDBJ databases">
        <title>Chromosome-level genome assembly of a cyprinid fish Onychostoma macrolepis by integration of Nanopore Sequencing, Bionano and Hi-C technology.</title>
        <authorList>
            <person name="Wang D."/>
        </authorList>
    </citation>
    <scope>NUCLEOTIDE SEQUENCE [LARGE SCALE GENOMIC DNA]</scope>
    <source>
        <strain evidence="12">SWU-2019</strain>
        <tissue evidence="12">Muscle</tissue>
    </source>
</reference>
<dbReference type="InterPro" id="IPR008271">
    <property type="entry name" value="Ser/Thr_kinase_AS"/>
</dbReference>
<dbReference type="GO" id="GO:0043066">
    <property type="term" value="P:negative regulation of apoptotic process"/>
    <property type="evidence" value="ECO:0007669"/>
    <property type="project" value="TreeGrafter"/>
</dbReference>
<evidence type="ECO:0000256" key="1">
    <source>
        <dbReference type="ARBA" id="ARBA00005505"/>
    </source>
</evidence>
<evidence type="ECO:0000256" key="10">
    <source>
        <dbReference type="SAM" id="MobiDB-lite"/>
    </source>
</evidence>
<accession>A0A7J6D9M2</accession>
<dbReference type="InterPro" id="IPR051138">
    <property type="entry name" value="PIM_Ser/Thr_kinase"/>
</dbReference>
<dbReference type="GO" id="GO:0005737">
    <property type="term" value="C:cytoplasm"/>
    <property type="evidence" value="ECO:0007669"/>
    <property type="project" value="TreeGrafter"/>
</dbReference>
<keyword evidence="3" id="KW-0723">Serine/threonine-protein kinase</keyword>
<dbReference type="Pfam" id="PF00069">
    <property type="entry name" value="Pkinase"/>
    <property type="match status" value="1"/>
</dbReference>
<protein>
    <recommendedName>
        <fullName evidence="2">non-specific serine/threonine protein kinase</fullName>
        <ecNumber evidence="2">2.7.11.1</ecNumber>
    </recommendedName>
</protein>
<dbReference type="GO" id="GO:0004674">
    <property type="term" value="F:protein serine/threonine kinase activity"/>
    <property type="evidence" value="ECO:0007669"/>
    <property type="project" value="UniProtKB-KW"/>
</dbReference>
<dbReference type="InterPro" id="IPR000719">
    <property type="entry name" value="Prot_kinase_dom"/>
</dbReference>
<dbReference type="InterPro" id="IPR011009">
    <property type="entry name" value="Kinase-like_dom_sf"/>
</dbReference>
<dbReference type="GO" id="GO:0007346">
    <property type="term" value="P:regulation of mitotic cell cycle"/>
    <property type="evidence" value="ECO:0007669"/>
    <property type="project" value="TreeGrafter"/>
</dbReference>
<sequence>MHQVDFKEVAFVSSAGGPQRHLQCRDHTSRQNIASEVLPIAEEQLEQDVLPHQDDKTPVSSFEDDDTEELDKACSSQTPPHGDQPDGVPQIIKPLDWHDSTDHYIMVLERSMPCVNLFCFVKLHGGSLDEGMAQNVIRQVINAANVCCERGVFHCDIKLENLLINQDTMKVRCTYEGLCLDGLPCLIHSRLNLEEIEHLHE</sequence>
<evidence type="ECO:0000313" key="12">
    <source>
        <dbReference type="EMBL" id="KAF4115902.1"/>
    </source>
</evidence>
<keyword evidence="13" id="KW-1185">Reference proteome</keyword>
<dbReference type="EC" id="2.7.11.1" evidence="2"/>
<evidence type="ECO:0000256" key="2">
    <source>
        <dbReference type="ARBA" id="ARBA00012513"/>
    </source>
</evidence>
<feature type="region of interest" description="Disordered" evidence="10">
    <location>
        <begin position="48"/>
        <end position="90"/>
    </location>
</feature>
<comment type="caution">
    <text evidence="12">The sequence shown here is derived from an EMBL/GenBank/DDBJ whole genome shotgun (WGS) entry which is preliminary data.</text>
</comment>
<dbReference type="PANTHER" id="PTHR22984">
    <property type="entry name" value="SERINE/THREONINE-PROTEIN KINASE PIM"/>
    <property type="match status" value="1"/>
</dbReference>
<dbReference type="PANTHER" id="PTHR22984:SF11">
    <property type="entry name" value="AURORA KINASE-RELATED"/>
    <property type="match status" value="1"/>
</dbReference>
<evidence type="ECO:0000259" key="11">
    <source>
        <dbReference type="PROSITE" id="PS50011"/>
    </source>
</evidence>